<reference evidence="2 4" key="3">
    <citation type="submission" date="2019-04" db="EMBL/GenBank/DDBJ databases">
        <title>Microbes associate with the intestines of laboratory mice.</title>
        <authorList>
            <person name="Navarre W."/>
            <person name="Wong E."/>
            <person name="Huang K."/>
            <person name="Tropini C."/>
            <person name="Ng K."/>
            <person name="Yu B."/>
        </authorList>
    </citation>
    <scope>NUCLEOTIDE SEQUENCE [LARGE SCALE GENOMIC DNA]</scope>
    <source>
        <strain evidence="2 4">NM06_A21</strain>
    </source>
</reference>
<protein>
    <submittedName>
        <fullName evidence="1">Uncharacterized protein</fullName>
    </submittedName>
</protein>
<dbReference type="Proteomes" id="UP000306630">
    <property type="component" value="Unassembled WGS sequence"/>
</dbReference>
<keyword evidence="3" id="KW-1185">Reference proteome</keyword>
<sequence>MATDSLPPHDPASSAKRWSGYTIDDLRYCRAVNHVKMEMVREQLMSKASKVTNFKMLDSLGGNKLLGKILSGFSMLDYGILAFQGVRQATRLYHFFKKRK</sequence>
<gene>
    <name evidence="1" type="ORF">A4V02_05045</name>
    <name evidence="2" type="ORF">E5333_01695</name>
</gene>
<reference evidence="3" key="1">
    <citation type="submission" date="2016-04" db="EMBL/GenBank/DDBJ databases">
        <title>Complete Genome Sequences of Twelve Strains of a Stable Defined Moderately Diverse Mouse Microbiota 2 (sDMDMm2).</title>
        <authorList>
            <person name="Uchimura Y."/>
            <person name="Wyss M."/>
            <person name="Brugiroux S."/>
            <person name="Limenitakis J.P."/>
            <person name="Stecher B."/>
            <person name="McCoy K.D."/>
            <person name="Macpherson A.J."/>
        </authorList>
    </citation>
    <scope>NUCLEOTIDE SEQUENCE [LARGE SCALE GENOMIC DNA]</scope>
    <source>
        <strain evidence="3">YL27</strain>
    </source>
</reference>
<accession>A0A1B1S8M2</accession>
<dbReference type="KEGG" id="pary:A4V02_05045"/>
<evidence type="ECO:0000313" key="4">
    <source>
        <dbReference type="Proteomes" id="UP000306630"/>
    </source>
</evidence>
<dbReference type="EMBL" id="SRYD01000004">
    <property type="protein sequence ID" value="TGY76272.1"/>
    <property type="molecule type" value="Genomic_DNA"/>
</dbReference>
<evidence type="ECO:0000313" key="2">
    <source>
        <dbReference type="EMBL" id="TGY76272.1"/>
    </source>
</evidence>
<organism evidence="1 3">
    <name type="scientific">Muribaculum intestinale</name>
    <dbReference type="NCBI Taxonomy" id="1796646"/>
    <lineage>
        <taxon>Bacteria</taxon>
        <taxon>Pseudomonadati</taxon>
        <taxon>Bacteroidota</taxon>
        <taxon>Bacteroidia</taxon>
        <taxon>Bacteroidales</taxon>
        <taxon>Muribaculaceae</taxon>
        <taxon>Muribaculum</taxon>
    </lineage>
</organism>
<dbReference type="RefSeq" id="WP_068960503.1">
    <property type="nucleotide sequence ID" value="NZ_CAJTAP010000005.1"/>
</dbReference>
<evidence type="ECO:0000313" key="1">
    <source>
        <dbReference type="EMBL" id="ANU63144.1"/>
    </source>
</evidence>
<dbReference type="AlphaFoldDB" id="A0A1B1S8M2"/>
<dbReference type="EMBL" id="CP015402">
    <property type="protein sequence ID" value="ANU63144.1"/>
    <property type="molecule type" value="Genomic_DNA"/>
</dbReference>
<reference evidence="1" key="2">
    <citation type="submission" date="2017-04" db="EMBL/GenBank/DDBJ databases">
        <title>Complete Genome Sequences of Twelve Strains of a Stable Defined Moderately Diverse Mouse Microbiota 2 (sDMDMm2).</title>
        <authorList>
            <person name="Uchimura Y."/>
            <person name="Wyss M."/>
            <person name="Brugiroux S."/>
            <person name="Limenitakis J.P."/>
            <person name="Stecher B."/>
            <person name="McCoy K.D."/>
            <person name="Macpherson A.J."/>
        </authorList>
    </citation>
    <scope>NUCLEOTIDE SEQUENCE</scope>
    <source>
        <strain evidence="1">YL27</strain>
    </source>
</reference>
<accession>A0A1Z2XK14</accession>
<proteinExistence type="predicted"/>
<evidence type="ECO:0000313" key="3">
    <source>
        <dbReference type="Proteomes" id="UP000186351"/>
    </source>
</evidence>
<name>A0A1B1S8M2_9BACT</name>
<dbReference type="Proteomes" id="UP000186351">
    <property type="component" value="Chromosome"/>
</dbReference>
<dbReference type="GeneID" id="65536215"/>
<dbReference type="STRING" id="1796646.A4V02_05045"/>
<dbReference type="OrthoDB" id="1100543at2"/>